<sequence>MADRTLSGPEFTGERPLEASPWEIKLSFGLWLAEAILALISGILVVFAGAAVALVVGTEGDAAPITIALVVGAGILIMALAVFRIVCAAKLLRGKPWARNALTILGVLALIGVTLEFQGNAGVAIAHALVTVVALVTMYLPNSNAYIRAPFPTSAGV</sequence>
<dbReference type="RefSeq" id="WP_179547851.1">
    <property type="nucleotide sequence ID" value="NZ_BSEW01000001.1"/>
</dbReference>
<proteinExistence type="predicted"/>
<feature type="transmembrane region" description="Helical" evidence="1">
    <location>
        <begin position="30"/>
        <end position="56"/>
    </location>
</feature>
<dbReference type="Proteomes" id="UP000549913">
    <property type="component" value="Unassembled WGS sequence"/>
</dbReference>
<name>A0A852SPP6_9MICO</name>
<dbReference type="AlphaFoldDB" id="A0A852SPP6"/>
<gene>
    <name evidence="2" type="ORF">BJ984_001934</name>
</gene>
<feature type="transmembrane region" description="Helical" evidence="1">
    <location>
        <begin position="62"/>
        <end position="85"/>
    </location>
</feature>
<organism evidence="2 3">
    <name type="scientific">Herbiconiux flava</name>
    <dbReference type="NCBI Taxonomy" id="881268"/>
    <lineage>
        <taxon>Bacteria</taxon>
        <taxon>Bacillati</taxon>
        <taxon>Actinomycetota</taxon>
        <taxon>Actinomycetes</taxon>
        <taxon>Micrococcales</taxon>
        <taxon>Microbacteriaceae</taxon>
        <taxon>Herbiconiux</taxon>
    </lineage>
</organism>
<feature type="transmembrane region" description="Helical" evidence="1">
    <location>
        <begin position="97"/>
        <end position="115"/>
    </location>
</feature>
<accession>A0A852SPP6</accession>
<keyword evidence="1" id="KW-0472">Membrane</keyword>
<evidence type="ECO:0000256" key="1">
    <source>
        <dbReference type="SAM" id="Phobius"/>
    </source>
</evidence>
<keyword evidence="1" id="KW-1133">Transmembrane helix</keyword>
<protein>
    <submittedName>
        <fullName evidence="2">Divalent metal cation (Fe/Co/Zn/Cd) transporter</fullName>
    </submittedName>
</protein>
<comment type="caution">
    <text evidence="2">The sequence shown here is derived from an EMBL/GenBank/DDBJ whole genome shotgun (WGS) entry which is preliminary data.</text>
</comment>
<keyword evidence="3" id="KW-1185">Reference proteome</keyword>
<keyword evidence="1" id="KW-0812">Transmembrane</keyword>
<dbReference type="EMBL" id="JACCBM010000001">
    <property type="protein sequence ID" value="NYD70776.1"/>
    <property type="molecule type" value="Genomic_DNA"/>
</dbReference>
<feature type="transmembrane region" description="Helical" evidence="1">
    <location>
        <begin position="121"/>
        <end position="140"/>
    </location>
</feature>
<reference evidence="2 3" key="1">
    <citation type="submission" date="2020-07" db="EMBL/GenBank/DDBJ databases">
        <title>Sequencing the genomes of 1000 actinobacteria strains.</title>
        <authorList>
            <person name="Klenk H.-P."/>
        </authorList>
    </citation>
    <scope>NUCLEOTIDE SEQUENCE [LARGE SCALE GENOMIC DNA]</scope>
    <source>
        <strain evidence="2 3">DSM 26474</strain>
    </source>
</reference>
<evidence type="ECO:0000313" key="2">
    <source>
        <dbReference type="EMBL" id="NYD70776.1"/>
    </source>
</evidence>
<evidence type="ECO:0000313" key="3">
    <source>
        <dbReference type="Proteomes" id="UP000549913"/>
    </source>
</evidence>